<comment type="subcellular location">
    <subcellularLocation>
        <location evidence="1">Cell membrane</location>
        <topology evidence="1">Multi-pass membrane protein</topology>
    </subcellularLocation>
</comment>
<feature type="domain" description="ABC3 transporter permease C-terminal" evidence="8">
    <location>
        <begin position="758"/>
        <end position="869"/>
    </location>
</feature>
<evidence type="ECO:0000256" key="3">
    <source>
        <dbReference type="ARBA" id="ARBA00022692"/>
    </source>
</evidence>
<evidence type="ECO:0000256" key="4">
    <source>
        <dbReference type="ARBA" id="ARBA00022989"/>
    </source>
</evidence>
<dbReference type="PANTHER" id="PTHR30287">
    <property type="entry name" value="MEMBRANE COMPONENT OF PREDICTED ABC SUPERFAMILY METABOLITE UPTAKE TRANSPORTER"/>
    <property type="match status" value="1"/>
</dbReference>
<gene>
    <name evidence="9" type="ORF">AGR2A_Cc10135</name>
</gene>
<feature type="transmembrane region" description="Helical" evidence="7">
    <location>
        <begin position="57"/>
        <end position="77"/>
    </location>
</feature>
<keyword evidence="5 7" id="KW-0472">Membrane</keyword>
<feature type="transmembrane region" description="Helical" evidence="7">
    <location>
        <begin position="806"/>
        <end position="832"/>
    </location>
</feature>
<evidence type="ECO:0000256" key="7">
    <source>
        <dbReference type="SAM" id="Phobius"/>
    </source>
</evidence>
<feature type="transmembrane region" description="Helical" evidence="7">
    <location>
        <begin position="460"/>
        <end position="480"/>
    </location>
</feature>
<feature type="domain" description="ABC3 transporter permease C-terminal" evidence="8">
    <location>
        <begin position="300"/>
        <end position="414"/>
    </location>
</feature>
<evidence type="ECO:0000256" key="1">
    <source>
        <dbReference type="ARBA" id="ARBA00004651"/>
    </source>
</evidence>
<evidence type="ECO:0000256" key="2">
    <source>
        <dbReference type="ARBA" id="ARBA00022475"/>
    </source>
</evidence>
<dbReference type="InterPro" id="IPR038766">
    <property type="entry name" value="Membrane_comp_ABC_pdt"/>
</dbReference>
<comment type="caution">
    <text evidence="9">The sequence shown here is derived from an EMBL/GenBank/DDBJ whole genome shotgun (WGS) entry which is preliminary data.</text>
</comment>
<evidence type="ECO:0000256" key="5">
    <source>
        <dbReference type="ARBA" id="ARBA00023136"/>
    </source>
</evidence>
<dbReference type="EMBL" id="FBVY01000001">
    <property type="protein sequence ID" value="CUW84021.1"/>
    <property type="molecule type" value="Genomic_DNA"/>
</dbReference>
<feature type="region of interest" description="Disordered" evidence="6">
    <location>
        <begin position="1"/>
        <end position="23"/>
    </location>
</feature>
<evidence type="ECO:0000256" key="6">
    <source>
        <dbReference type="SAM" id="MobiDB-lite"/>
    </source>
</evidence>
<feature type="transmembrane region" description="Helical" evidence="7">
    <location>
        <begin position="390"/>
        <end position="413"/>
    </location>
</feature>
<keyword evidence="2" id="KW-1003">Cell membrane</keyword>
<feature type="transmembrane region" description="Helical" evidence="7">
    <location>
        <begin position="341"/>
        <end position="370"/>
    </location>
</feature>
<evidence type="ECO:0000313" key="10">
    <source>
        <dbReference type="Proteomes" id="UP000191933"/>
    </source>
</evidence>
<dbReference type="AlphaFoldDB" id="A0A9W5AX09"/>
<dbReference type="Proteomes" id="UP000191933">
    <property type="component" value="Unassembled WGS sequence"/>
</dbReference>
<keyword evidence="10" id="KW-1185">Reference proteome</keyword>
<evidence type="ECO:0000313" key="9">
    <source>
        <dbReference type="EMBL" id="CUW84021.1"/>
    </source>
</evidence>
<sequence>MLTADQGPLRRNRGRQRPLTDGSGGIRMTGIFLPSFANVRNAARLARREIRGGLRGFYIFLACIALGTGAIAAVNSVSRAVTSAIATEGQSILAGDVRFELRNREVTAEERAYLDSLGTVAVSTGLRSMARLANGSEQTLTEVKAVDGSYPLYGTFVAEPNRPLSELLAGNDDTYGAIAAPLLLERLGIKVGDEILLGNVTLKLNGTVIDEPDALSDGFGFAPRLMVSRDALFASGLVQTGSLVEHAYKIKLNDPAARAAMTDAANKAFPDAGWSIRTSDRAAPSLTENVNRFSQFLTLVGLTALIVGGVGVANAVRAFLDSKRTTIASLKCLGAPASVVTMTYLFQIAFIAAVGIVIGLVVGAVAPLIAMRFLEGVLPVPEELAFYPGALGLAALFGLLTTLAFAIVPLGQAREVPATALFREQGFEEGSWPSWPYLTATGALLAALAALAVLSAEDRFIASVFLAAIAFAFVVLRLVASGVKAIAKRSPRVHSAALRLAIGNIHRPGALTPSVVLSLGLGLTLLVTLTLIDGNLRRELTDSLPEKAPNFFFVDIQGSEVQGFRDLLKQEAPHGTLTEVPMLRGRILALNGEDVTKMDVPSSGRWVLRGDRGITYSENIPENAKLTEGAWWAPDYSGEPLVSFAAKEAGDLGLKIGDSVTVNVLGRSITAKIANLRNVEWESLSINFVMVFSPNTFRGAPHAWLATLADPSATAADEGRILRAITNTYPTITSVRVKDALDVVNRLVGQLATAIRAAAAVALIASVLVLAGALAAGNRARTHDAVILKTLGGTRSLLIRAFSYEYMILGLATAVFALFAGGVSAWFVIARIMKLPSSFLPDVAIGTLVVALVMTVGIGLIGTWRILGQKAAPVLRQAGE</sequence>
<proteinExistence type="predicted"/>
<keyword evidence="4 7" id="KW-1133">Transmembrane helix</keyword>
<feature type="transmembrane region" description="Helical" evidence="7">
    <location>
        <begin position="296"/>
        <end position="320"/>
    </location>
</feature>
<keyword evidence="3 7" id="KW-0812">Transmembrane</keyword>
<dbReference type="PANTHER" id="PTHR30287:SF1">
    <property type="entry name" value="INNER MEMBRANE PROTEIN"/>
    <property type="match status" value="1"/>
</dbReference>
<dbReference type="GO" id="GO:0005886">
    <property type="term" value="C:plasma membrane"/>
    <property type="evidence" value="ECO:0007669"/>
    <property type="project" value="UniProtKB-SubCell"/>
</dbReference>
<dbReference type="Pfam" id="PF02687">
    <property type="entry name" value="FtsX"/>
    <property type="match status" value="2"/>
</dbReference>
<feature type="transmembrane region" description="Helical" evidence="7">
    <location>
        <begin position="754"/>
        <end position="776"/>
    </location>
</feature>
<feature type="transmembrane region" description="Helical" evidence="7">
    <location>
        <begin position="844"/>
        <end position="867"/>
    </location>
</feature>
<organism evidence="9 10">
    <name type="scientific">Agrobacterium genomosp. 2 str. CFBP 5494</name>
    <dbReference type="NCBI Taxonomy" id="1183436"/>
    <lineage>
        <taxon>Bacteria</taxon>
        <taxon>Pseudomonadati</taxon>
        <taxon>Pseudomonadota</taxon>
        <taxon>Alphaproteobacteria</taxon>
        <taxon>Hyphomicrobiales</taxon>
        <taxon>Rhizobiaceae</taxon>
        <taxon>Rhizobium/Agrobacterium group</taxon>
        <taxon>Agrobacterium</taxon>
        <taxon>Agrobacterium tumefaciens complex</taxon>
    </lineage>
</organism>
<reference evidence="9 10" key="1">
    <citation type="submission" date="2016-01" db="EMBL/GenBank/DDBJ databases">
        <authorList>
            <person name="Regsiter A."/>
            <person name="william w."/>
        </authorList>
    </citation>
    <scope>NUCLEOTIDE SEQUENCE [LARGE SCALE GENOMIC DNA]</scope>
    <source>
        <strain evidence="9 10">CFBP 5494</strain>
    </source>
</reference>
<protein>
    <submittedName>
        <fullName evidence="9">ABC transporter, permease protein</fullName>
    </submittedName>
</protein>
<feature type="transmembrane region" description="Helical" evidence="7">
    <location>
        <begin position="509"/>
        <end position="532"/>
    </location>
</feature>
<dbReference type="InterPro" id="IPR003838">
    <property type="entry name" value="ABC3_permease_C"/>
</dbReference>
<feature type="transmembrane region" description="Helical" evidence="7">
    <location>
        <begin position="434"/>
        <end position="454"/>
    </location>
</feature>
<name>A0A9W5AX09_9HYPH</name>
<accession>A0A9W5AX09</accession>
<evidence type="ECO:0000259" key="8">
    <source>
        <dbReference type="Pfam" id="PF02687"/>
    </source>
</evidence>